<comment type="caution">
    <text evidence="2">The sequence shown here is derived from an EMBL/GenBank/DDBJ whole genome shotgun (WGS) entry which is preliminary data.</text>
</comment>
<feature type="transmembrane region" description="Helical" evidence="1">
    <location>
        <begin position="54"/>
        <end position="76"/>
    </location>
</feature>
<dbReference type="OrthoDB" id="966190at2"/>
<sequence length="455" mass="51377">MNISRIIFALFALFIVLLVSANDSFRIEELTAIGLFVYFLLNFIDSIGKSYNPLDVLILIALFQCMVMPTVVYHVYNDDIGIKALKYDMTVSADRYYGFIFPAVIALIIGIKLPGVAQRSYQQRIYQTIQRAKQHLQGKGNVGFLFIIIGFVSGIMTFFVPGDLNYVVYLFEKLLYVGVLYIYFSDFKSKKLYLGLAFFFIFSKSLVAGMFGELVYIVMLGSLLVLLGQKIKNYLKFGIALAGMVFIFLIQSVKSEYRAAAWSGTGGGASLYLELVQDRLSDPGKFFDWTTLFPFVNRANQGMIIGKVMDHVPARAPFANGETIFTSLAASFVPRLLWPNKPIAGGKVNMERFTGFVIDGYSMNISPLGEAYGNFDVEGGIVFMFFYGLFFALVITMLLQIGKKRPTILLWIPVLFLNSVQIETDILMCVNSMIKSLLFVWFCYWAGDRFLRLKL</sequence>
<feature type="transmembrane region" description="Helical" evidence="1">
    <location>
        <begin position="138"/>
        <end position="160"/>
    </location>
</feature>
<keyword evidence="1" id="KW-1133">Transmembrane helix</keyword>
<protein>
    <recommendedName>
        <fullName evidence="4">Oligosaccharide repeat unit polymerase</fullName>
    </recommendedName>
</protein>
<dbReference type="Proteomes" id="UP000316167">
    <property type="component" value="Unassembled WGS sequence"/>
</dbReference>
<feature type="transmembrane region" description="Helical" evidence="1">
    <location>
        <begin position="196"/>
        <end position="227"/>
    </location>
</feature>
<dbReference type="RefSeq" id="WP_144886589.1">
    <property type="nucleotide sequence ID" value="NZ_VLLE01000004.1"/>
</dbReference>
<feature type="transmembrane region" description="Helical" evidence="1">
    <location>
        <begin position="381"/>
        <end position="402"/>
    </location>
</feature>
<dbReference type="AlphaFoldDB" id="A0A562SJF6"/>
<gene>
    <name evidence="2" type="ORF">IQ13_2409</name>
</gene>
<evidence type="ECO:0000313" key="2">
    <source>
        <dbReference type="EMBL" id="TWI81391.1"/>
    </source>
</evidence>
<evidence type="ECO:0000313" key="3">
    <source>
        <dbReference type="Proteomes" id="UP000316167"/>
    </source>
</evidence>
<evidence type="ECO:0000256" key="1">
    <source>
        <dbReference type="SAM" id="Phobius"/>
    </source>
</evidence>
<keyword evidence="3" id="KW-1185">Reference proteome</keyword>
<keyword evidence="1" id="KW-0472">Membrane</keyword>
<feature type="transmembrane region" description="Helical" evidence="1">
    <location>
        <begin position="166"/>
        <end position="184"/>
    </location>
</feature>
<organism evidence="2 3">
    <name type="scientific">Lacibacter cauensis</name>
    <dbReference type="NCBI Taxonomy" id="510947"/>
    <lineage>
        <taxon>Bacteria</taxon>
        <taxon>Pseudomonadati</taxon>
        <taxon>Bacteroidota</taxon>
        <taxon>Chitinophagia</taxon>
        <taxon>Chitinophagales</taxon>
        <taxon>Chitinophagaceae</taxon>
        <taxon>Lacibacter</taxon>
    </lineage>
</organism>
<proteinExistence type="predicted"/>
<keyword evidence="1" id="KW-0812">Transmembrane</keyword>
<dbReference type="EMBL" id="VLLE01000004">
    <property type="protein sequence ID" value="TWI81391.1"/>
    <property type="molecule type" value="Genomic_DNA"/>
</dbReference>
<feature type="transmembrane region" description="Helical" evidence="1">
    <location>
        <begin position="31"/>
        <end position="47"/>
    </location>
</feature>
<feature type="transmembrane region" description="Helical" evidence="1">
    <location>
        <begin position="96"/>
        <end position="117"/>
    </location>
</feature>
<name>A0A562SJF6_9BACT</name>
<feature type="transmembrane region" description="Helical" evidence="1">
    <location>
        <begin position="422"/>
        <end position="446"/>
    </location>
</feature>
<feature type="transmembrane region" description="Helical" evidence="1">
    <location>
        <begin position="233"/>
        <end position="250"/>
    </location>
</feature>
<evidence type="ECO:0008006" key="4">
    <source>
        <dbReference type="Google" id="ProtNLM"/>
    </source>
</evidence>
<reference evidence="2 3" key="1">
    <citation type="journal article" date="2015" name="Stand. Genomic Sci.">
        <title>Genomic Encyclopedia of Bacterial and Archaeal Type Strains, Phase III: the genomes of soil and plant-associated and newly described type strains.</title>
        <authorList>
            <person name="Whitman W.B."/>
            <person name="Woyke T."/>
            <person name="Klenk H.P."/>
            <person name="Zhou Y."/>
            <person name="Lilburn T.G."/>
            <person name="Beck B.J."/>
            <person name="De Vos P."/>
            <person name="Vandamme P."/>
            <person name="Eisen J.A."/>
            <person name="Garrity G."/>
            <person name="Hugenholtz P."/>
            <person name="Kyrpides N.C."/>
        </authorList>
    </citation>
    <scope>NUCLEOTIDE SEQUENCE [LARGE SCALE GENOMIC DNA]</scope>
    <source>
        <strain evidence="2 3">CGMCC 1.7271</strain>
    </source>
</reference>
<accession>A0A562SJF6</accession>